<evidence type="ECO:0000313" key="1">
    <source>
        <dbReference type="EMBL" id="QTA87018.1"/>
    </source>
</evidence>
<accession>A0A975BKX5</accession>
<organism evidence="1 2">
    <name type="scientific">Desulfonema magnum</name>
    <dbReference type="NCBI Taxonomy" id="45655"/>
    <lineage>
        <taxon>Bacteria</taxon>
        <taxon>Pseudomonadati</taxon>
        <taxon>Thermodesulfobacteriota</taxon>
        <taxon>Desulfobacteria</taxon>
        <taxon>Desulfobacterales</taxon>
        <taxon>Desulfococcaceae</taxon>
        <taxon>Desulfonema</taxon>
    </lineage>
</organism>
<keyword evidence="2" id="KW-1185">Reference proteome</keyword>
<reference evidence="1" key="1">
    <citation type="journal article" date="2021" name="Microb. Physiol.">
        <title>Proteogenomic Insights into the Physiology of Marine, Sulfate-Reducing, Filamentous Desulfonema limicola and Desulfonema magnum.</title>
        <authorList>
            <person name="Schnaars V."/>
            <person name="Wohlbrand L."/>
            <person name="Scheve S."/>
            <person name="Hinrichs C."/>
            <person name="Reinhardt R."/>
            <person name="Rabus R."/>
        </authorList>
    </citation>
    <scope>NUCLEOTIDE SEQUENCE</scope>
    <source>
        <strain evidence="1">4be13</strain>
    </source>
</reference>
<protein>
    <submittedName>
        <fullName evidence="1">Uncharacterized protein</fullName>
    </submittedName>
</protein>
<dbReference type="AlphaFoldDB" id="A0A975BKX5"/>
<evidence type="ECO:0000313" key="2">
    <source>
        <dbReference type="Proteomes" id="UP000663722"/>
    </source>
</evidence>
<dbReference type="KEGG" id="dmm:dnm_030450"/>
<name>A0A975BKX5_9BACT</name>
<sequence>MEIQFEEMAELGTLEDCLAECGYEKRTDIFVPLYKKIVSEQYSLRIA</sequence>
<dbReference type="EMBL" id="CP061800">
    <property type="protein sequence ID" value="QTA87018.1"/>
    <property type="molecule type" value="Genomic_DNA"/>
</dbReference>
<dbReference type="RefSeq" id="WP_207682392.1">
    <property type="nucleotide sequence ID" value="NZ_CP061800.1"/>
</dbReference>
<gene>
    <name evidence="1" type="ORF">dnm_030450</name>
</gene>
<proteinExistence type="predicted"/>
<dbReference type="Proteomes" id="UP000663722">
    <property type="component" value="Chromosome"/>
</dbReference>